<feature type="domain" description="Metalloprotease TldD/E C-terminal" evidence="3">
    <location>
        <begin position="229"/>
        <end position="452"/>
    </location>
</feature>
<evidence type="ECO:0000313" key="5">
    <source>
        <dbReference type="EMBL" id="ARU63093.1"/>
    </source>
</evidence>
<proteinExistence type="inferred from homology"/>
<gene>
    <name evidence="5" type="ORF">CBW65_20510</name>
</gene>
<accession>A0A1Y0IUN6</accession>
<dbReference type="AlphaFoldDB" id="A0A1Y0IUN6"/>
<evidence type="ECO:0000259" key="3">
    <source>
        <dbReference type="Pfam" id="PF19289"/>
    </source>
</evidence>
<dbReference type="Pfam" id="PF01523">
    <property type="entry name" value="PmbA_TldD_1st"/>
    <property type="match status" value="1"/>
</dbReference>
<dbReference type="InterPro" id="IPR047657">
    <property type="entry name" value="PmbA"/>
</dbReference>
<name>A0A1Y0IUN6_9BACL</name>
<protein>
    <recommendedName>
        <fullName evidence="7">Zn-dependent protease</fullName>
    </recommendedName>
</protein>
<evidence type="ECO:0000259" key="4">
    <source>
        <dbReference type="Pfam" id="PF19290"/>
    </source>
</evidence>
<dbReference type="SUPFAM" id="SSF111283">
    <property type="entry name" value="Putative modulator of DNA gyrase, PmbA/TldD"/>
    <property type="match status" value="1"/>
</dbReference>
<sequence length="453" mass="48340">MTMDLNQLKQVVFEKGRALGFAEMEIYYQADRASTVRIFKGDIDAFNIVERAGVSFRGEYQGTMGTAFTEKLDEESIVRMLQAAKENAEVTQSEEKAELFAGSEQYQEVRECSDELYNTDAATLIQTALEMEAAGLAADPRIELLNSCSVVNTNSEVMIVNTKGLDCSTASTMAVCQVSALAKDGDEVATAYDNAYSVTSIADLDVKAFGERVGRDAAAKLGAQTIESDNYEIIFRNNAIATLLHTYSSIFSGSNADKGLSVLQGRLGEAVAGSNITMIDDAQFPGAPGNTPFDSEGVATGRTEVIKDGKLVSYLHNLKSAKKAGVASTGNAFKAGYRGDLTTLPNNLFIEPGSQSLDELIAGTKRGIMIIEMQGLHAGTDQISGDFSLAALGHYIEDGKIVRPVNQITVSGNFIKMLQDVEAVGSDLRFQGTGRGACGAPSLKIKSLTISGK</sequence>
<dbReference type="Pfam" id="PF19289">
    <property type="entry name" value="PmbA_TldD_3rd"/>
    <property type="match status" value="1"/>
</dbReference>
<dbReference type="PANTHER" id="PTHR43421">
    <property type="entry name" value="METALLOPROTEASE PMBA"/>
    <property type="match status" value="1"/>
</dbReference>
<evidence type="ECO:0000259" key="2">
    <source>
        <dbReference type="Pfam" id="PF01523"/>
    </source>
</evidence>
<organism evidence="5 6">
    <name type="scientific">Tumebacillus avium</name>
    <dbReference type="NCBI Taxonomy" id="1903704"/>
    <lineage>
        <taxon>Bacteria</taxon>
        <taxon>Bacillati</taxon>
        <taxon>Bacillota</taxon>
        <taxon>Bacilli</taxon>
        <taxon>Bacillales</taxon>
        <taxon>Alicyclobacillaceae</taxon>
        <taxon>Tumebacillus</taxon>
    </lineage>
</organism>
<dbReference type="EMBL" id="CP021434">
    <property type="protein sequence ID" value="ARU63093.1"/>
    <property type="molecule type" value="Genomic_DNA"/>
</dbReference>
<dbReference type="InterPro" id="IPR036059">
    <property type="entry name" value="TldD/PmbA_sf"/>
</dbReference>
<evidence type="ECO:0008006" key="7">
    <source>
        <dbReference type="Google" id="ProtNLM"/>
    </source>
</evidence>
<dbReference type="GO" id="GO:0006508">
    <property type="term" value="P:proteolysis"/>
    <property type="evidence" value="ECO:0007669"/>
    <property type="project" value="InterPro"/>
</dbReference>
<dbReference type="InterPro" id="IPR002510">
    <property type="entry name" value="Metalloprtase-TldD/E_N"/>
</dbReference>
<dbReference type="InterPro" id="IPR045570">
    <property type="entry name" value="Metalloprtase-TldD/E_cen_dom"/>
</dbReference>
<dbReference type="GO" id="GO:0005829">
    <property type="term" value="C:cytosol"/>
    <property type="evidence" value="ECO:0007669"/>
    <property type="project" value="TreeGrafter"/>
</dbReference>
<reference evidence="6" key="1">
    <citation type="submission" date="2017-05" db="EMBL/GenBank/DDBJ databases">
        <authorList>
            <person name="Sung H."/>
        </authorList>
    </citation>
    <scope>NUCLEOTIDE SEQUENCE [LARGE SCALE GENOMIC DNA]</scope>
    <source>
        <strain evidence="6">AR23208</strain>
    </source>
</reference>
<comment type="similarity">
    <text evidence="1">Belongs to the peptidase U62 family.</text>
</comment>
<keyword evidence="6" id="KW-1185">Reference proteome</keyword>
<dbReference type="Proteomes" id="UP000195437">
    <property type="component" value="Chromosome"/>
</dbReference>
<dbReference type="KEGG" id="tum:CBW65_20510"/>
<dbReference type="Gene3D" id="3.30.2290.10">
    <property type="entry name" value="PmbA/TldD superfamily"/>
    <property type="match status" value="1"/>
</dbReference>
<dbReference type="RefSeq" id="WP_087458440.1">
    <property type="nucleotide sequence ID" value="NZ_CP021434.1"/>
</dbReference>
<feature type="domain" description="Metalloprotease TldD/E central" evidence="4">
    <location>
        <begin position="118"/>
        <end position="221"/>
    </location>
</feature>
<dbReference type="Pfam" id="PF19290">
    <property type="entry name" value="PmbA_TldD_2nd"/>
    <property type="match status" value="1"/>
</dbReference>
<feature type="domain" description="Metalloprotease TldD/E N-terminal" evidence="2">
    <location>
        <begin position="25"/>
        <end position="88"/>
    </location>
</feature>
<dbReference type="PANTHER" id="PTHR43421:SF1">
    <property type="entry name" value="METALLOPROTEASE PMBA"/>
    <property type="match status" value="1"/>
</dbReference>
<evidence type="ECO:0000256" key="1">
    <source>
        <dbReference type="ARBA" id="ARBA00005836"/>
    </source>
</evidence>
<dbReference type="InterPro" id="IPR035068">
    <property type="entry name" value="TldD/PmbA_N"/>
</dbReference>
<dbReference type="OrthoDB" id="9803618at2"/>
<dbReference type="InterPro" id="IPR045569">
    <property type="entry name" value="Metalloprtase-TldD/E_C"/>
</dbReference>
<evidence type="ECO:0000313" key="6">
    <source>
        <dbReference type="Proteomes" id="UP000195437"/>
    </source>
</evidence>
<dbReference type="GO" id="GO:0008237">
    <property type="term" value="F:metallopeptidase activity"/>
    <property type="evidence" value="ECO:0007669"/>
    <property type="project" value="InterPro"/>
</dbReference>